<dbReference type="AlphaFoldDB" id="A0A7J7DJP2"/>
<accession>A0A7J7DJP2</accession>
<organism evidence="1 2">
    <name type="scientific">Tripterygium wilfordii</name>
    <name type="common">Thunder God vine</name>
    <dbReference type="NCBI Taxonomy" id="458696"/>
    <lineage>
        <taxon>Eukaryota</taxon>
        <taxon>Viridiplantae</taxon>
        <taxon>Streptophyta</taxon>
        <taxon>Embryophyta</taxon>
        <taxon>Tracheophyta</taxon>
        <taxon>Spermatophyta</taxon>
        <taxon>Magnoliopsida</taxon>
        <taxon>eudicotyledons</taxon>
        <taxon>Gunneridae</taxon>
        <taxon>Pentapetalae</taxon>
        <taxon>rosids</taxon>
        <taxon>fabids</taxon>
        <taxon>Celastrales</taxon>
        <taxon>Celastraceae</taxon>
        <taxon>Tripterygium</taxon>
    </lineage>
</organism>
<name>A0A7J7DJP2_TRIWF</name>
<dbReference type="Proteomes" id="UP000593562">
    <property type="component" value="Unassembled WGS sequence"/>
</dbReference>
<proteinExistence type="predicted"/>
<reference evidence="1 2" key="1">
    <citation type="journal article" date="2020" name="Nat. Commun.">
        <title>Genome of Tripterygium wilfordii and identification of cytochrome P450 involved in triptolide biosynthesis.</title>
        <authorList>
            <person name="Tu L."/>
            <person name="Su P."/>
            <person name="Zhang Z."/>
            <person name="Gao L."/>
            <person name="Wang J."/>
            <person name="Hu T."/>
            <person name="Zhou J."/>
            <person name="Zhang Y."/>
            <person name="Zhao Y."/>
            <person name="Liu Y."/>
            <person name="Song Y."/>
            <person name="Tong Y."/>
            <person name="Lu Y."/>
            <person name="Yang J."/>
            <person name="Xu C."/>
            <person name="Jia M."/>
            <person name="Peters R.J."/>
            <person name="Huang L."/>
            <person name="Gao W."/>
        </authorList>
    </citation>
    <scope>NUCLEOTIDE SEQUENCE [LARGE SCALE GENOMIC DNA]</scope>
    <source>
        <strain evidence="2">cv. XIE 37</strain>
        <tissue evidence="1">Leaf</tissue>
    </source>
</reference>
<dbReference type="EMBL" id="JAAARO010000006">
    <property type="protein sequence ID" value="KAF5746590.1"/>
    <property type="molecule type" value="Genomic_DNA"/>
</dbReference>
<protein>
    <submittedName>
        <fullName evidence="1">Uncharacterized protein</fullName>
    </submittedName>
</protein>
<comment type="caution">
    <text evidence="1">The sequence shown here is derived from an EMBL/GenBank/DDBJ whole genome shotgun (WGS) entry which is preliminary data.</text>
</comment>
<evidence type="ECO:0000313" key="2">
    <source>
        <dbReference type="Proteomes" id="UP000593562"/>
    </source>
</evidence>
<gene>
    <name evidence="1" type="ORF">HS088_TW06G00761</name>
</gene>
<sequence length="104" mass="11827">MMSLWKKAIESSNALLLDEIGLGSHALLKVVEEFDTVSQTTEHSYPALISSRNEDGTCNPMAAFFSNSPTNDYCDDYIYNEEDDDYECYDNNSFEYLIQQSLSL</sequence>
<keyword evidence="2" id="KW-1185">Reference proteome</keyword>
<evidence type="ECO:0000313" key="1">
    <source>
        <dbReference type="EMBL" id="KAF5746590.1"/>
    </source>
</evidence>
<dbReference type="InParanoid" id="A0A7J7DJP2"/>